<dbReference type="EMBL" id="VUMV01000014">
    <property type="protein sequence ID" value="MST83049.1"/>
    <property type="molecule type" value="Genomic_DNA"/>
</dbReference>
<feature type="site" description="Transition state stabilizer" evidence="4">
    <location>
        <position position="17"/>
    </location>
</feature>
<protein>
    <recommendedName>
        <fullName evidence="4">2-C-methyl-D-erythritol 4-phosphate cytidylyltransferase</fullName>
        <ecNumber evidence="4">2.7.7.60</ecNumber>
    </recommendedName>
    <alternativeName>
        <fullName evidence="4">4-diphosphocytidyl-2C-methyl-D-erythritol synthase</fullName>
    </alternativeName>
    <alternativeName>
        <fullName evidence="4">MEP cytidylyltransferase</fullName>
        <shortName evidence="4">MCT</shortName>
    </alternativeName>
</protein>
<dbReference type="EC" id="2.7.7.60" evidence="4"/>
<dbReference type="InterPro" id="IPR034683">
    <property type="entry name" value="IspD/TarI"/>
</dbReference>
<dbReference type="NCBIfam" id="TIGR00453">
    <property type="entry name" value="ispD"/>
    <property type="match status" value="1"/>
</dbReference>
<dbReference type="Proteomes" id="UP000466864">
    <property type="component" value="Unassembled WGS sequence"/>
</dbReference>
<reference evidence="5 6" key="1">
    <citation type="submission" date="2019-08" db="EMBL/GenBank/DDBJ databases">
        <title>In-depth cultivation of the pig gut microbiome towards novel bacterial diversity and tailored functional studies.</title>
        <authorList>
            <person name="Wylensek D."/>
            <person name="Hitch T.C.A."/>
            <person name="Clavel T."/>
        </authorList>
    </citation>
    <scope>NUCLEOTIDE SEQUENCE [LARGE SCALE GENOMIC DNA]</scope>
    <source>
        <strain evidence="5 6">Oil+RF-744-WCA-WT-13</strain>
    </source>
</reference>
<feature type="site" description="Transition state stabilizer" evidence="4">
    <location>
        <position position="24"/>
    </location>
</feature>
<sequence>MKARCTAVIMAAGTGTRMGTAVSKQYLELEGKPILVHTLETFQKSDLIADIVLVAGEDKVAYCRQEIAEKYGITKVSAVVPGGKERFQSVYCGLQACWGTDYVFIQDGVRPFVTEEILQRGYACAREHGSGICAVPSKDTVKIADESGKVLSTPLRKNVWSVQTPQVFRYSLIRSAYDKLFSAEGAGKQAGITDDAMVLETMTETPAFLFMGDYRNIKITTPEDLNVAEEFLRENMQNQ</sequence>
<dbReference type="RefSeq" id="WP_154458952.1">
    <property type="nucleotide sequence ID" value="NZ_VUMV01000014.1"/>
</dbReference>
<dbReference type="PANTHER" id="PTHR32125:SF4">
    <property type="entry name" value="2-C-METHYL-D-ERYTHRITOL 4-PHOSPHATE CYTIDYLYLTRANSFERASE, CHLOROPLASTIC"/>
    <property type="match status" value="1"/>
</dbReference>
<keyword evidence="6" id="KW-1185">Reference proteome</keyword>
<dbReference type="FunFam" id="3.90.550.10:FF:000003">
    <property type="entry name" value="2-C-methyl-D-erythritol 4-phosphate cytidylyltransferase"/>
    <property type="match status" value="1"/>
</dbReference>
<dbReference type="Gene3D" id="3.90.550.10">
    <property type="entry name" value="Spore Coat Polysaccharide Biosynthesis Protein SpsA, Chain A"/>
    <property type="match status" value="1"/>
</dbReference>
<comment type="caution">
    <text evidence="5">The sequence shown here is derived from an EMBL/GenBank/DDBJ whole genome shotgun (WGS) entry which is preliminary data.</text>
</comment>
<dbReference type="InterPro" id="IPR029044">
    <property type="entry name" value="Nucleotide-diphossugar_trans"/>
</dbReference>
<dbReference type="CDD" id="cd02516">
    <property type="entry name" value="CDP-ME_synthetase"/>
    <property type="match status" value="1"/>
</dbReference>
<evidence type="ECO:0000256" key="3">
    <source>
        <dbReference type="ARBA" id="ARBA00023229"/>
    </source>
</evidence>
<dbReference type="UniPathway" id="UPA00056">
    <property type="reaction ID" value="UER00093"/>
</dbReference>
<organism evidence="5 6">
    <name type="scientific">Bilifractor porci</name>
    <dbReference type="NCBI Taxonomy" id="2606636"/>
    <lineage>
        <taxon>Bacteria</taxon>
        <taxon>Bacillati</taxon>
        <taxon>Bacillota</taxon>
        <taxon>Clostridia</taxon>
        <taxon>Lachnospirales</taxon>
        <taxon>Lachnospiraceae</taxon>
        <taxon>Bilifractor</taxon>
    </lineage>
</organism>
<comment type="pathway">
    <text evidence="4">Isoprenoid biosynthesis; isopentenyl diphosphate biosynthesis via DXP pathway; isopentenyl diphosphate from 1-deoxy-D-xylulose 5-phosphate: step 2/6.</text>
</comment>
<dbReference type="GO" id="GO:0019288">
    <property type="term" value="P:isopentenyl diphosphate biosynthetic process, methylerythritol 4-phosphate pathway"/>
    <property type="evidence" value="ECO:0007669"/>
    <property type="project" value="UniProtKB-UniRule"/>
</dbReference>
<feature type="site" description="Positions MEP for the nucleophilic attack" evidence="4">
    <location>
        <position position="218"/>
    </location>
</feature>
<accession>A0A7X2TP72</accession>
<dbReference type="GO" id="GO:0050518">
    <property type="term" value="F:2-C-methyl-D-erythritol 4-phosphate cytidylyltransferase activity"/>
    <property type="evidence" value="ECO:0007669"/>
    <property type="project" value="UniProtKB-UniRule"/>
</dbReference>
<gene>
    <name evidence="4 5" type="primary">ispD</name>
    <name evidence="5" type="ORF">FYJ60_12150</name>
</gene>
<dbReference type="InterPro" id="IPR001228">
    <property type="entry name" value="IspD"/>
</dbReference>
<proteinExistence type="inferred from homology"/>
<name>A0A7X2TP72_9FIRM</name>
<evidence type="ECO:0000313" key="6">
    <source>
        <dbReference type="Proteomes" id="UP000466864"/>
    </source>
</evidence>
<dbReference type="HAMAP" id="MF_00108">
    <property type="entry name" value="IspD"/>
    <property type="match status" value="1"/>
</dbReference>
<keyword evidence="3 4" id="KW-0414">Isoprene biosynthesis</keyword>
<dbReference type="SUPFAM" id="SSF53448">
    <property type="entry name" value="Nucleotide-diphospho-sugar transferases"/>
    <property type="match status" value="1"/>
</dbReference>
<evidence type="ECO:0000256" key="1">
    <source>
        <dbReference type="ARBA" id="ARBA00022679"/>
    </source>
</evidence>
<evidence type="ECO:0000313" key="5">
    <source>
        <dbReference type="EMBL" id="MST83049.1"/>
    </source>
</evidence>
<evidence type="ECO:0000256" key="2">
    <source>
        <dbReference type="ARBA" id="ARBA00022695"/>
    </source>
</evidence>
<keyword evidence="1 4" id="KW-0808">Transferase</keyword>
<comment type="catalytic activity">
    <reaction evidence="4">
        <text>2-C-methyl-D-erythritol 4-phosphate + CTP + H(+) = 4-CDP-2-C-methyl-D-erythritol + diphosphate</text>
        <dbReference type="Rhea" id="RHEA:13429"/>
        <dbReference type="ChEBI" id="CHEBI:15378"/>
        <dbReference type="ChEBI" id="CHEBI:33019"/>
        <dbReference type="ChEBI" id="CHEBI:37563"/>
        <dbReference type="ChEBI" id="CHEBI:57823"/>
        <dbReference type="ChEBI" id="CHEBI:58262"/>
        <dbReference type="EC" id="2.7.7.60"/>
    </reaction>
</comment>
<keyword evidence="2 4" id="KW-0548">Nucleotidyltransferase</keyword>
<feature type="site" description="Positions MEP for the nucleophilic attack" evidence="4">
    <location>
        <position position="156"/>
    </location>
</feature>
<comment type="similarity">
    <text evidence="4">Belongs to the IspD/TarI cytidylyltransferase family. IspD subfamily.</text>
</comment>
<dbReference type="InterPro" id="IPR050088">
    <property type="entry name" value="IspD/TarI_cytidylyltransf_bact"/>
</dbReference>
<dbReference type="AlphaFoldDB" id="A0A7X2TP72"/>
<comment type="function">
    <text evidence="4">Catalyzes the formation of 4-diphosphocytidyl-2-C-methyl-D-erythritol from CTP and 2-C-methyl-D-erythritol 4-phosphate (MEP).</text>
</comment>
<dbReference type="Pfam" id="PF01128">
    <property type="entry name" value="IspD"/>
    <property type="match status" value="1"/>
</dbReference>
<evidence type="ECO:0000256" key="4">
    <source>
        <dbReference type="HAMAP-Rule" id="MF_00108"/>
    </source>
</evidence>
<dbReference type="PANTHER" id="PTHR32125">
    <property type="entry name" value="2-C-METHYL-D-ERYTHRITOL 4-PHOSPHATE CYTIDYLYLTRANSFERASE, CHLOROPLASTIC"/>
    <property type="match status" value="1"/>
</dbReference>